<evidence type="ECO:0000313" key="2">
    <source>
        <dbReference type="EMBL" id="KAH0817610.1"/>
    </source>
</evidence>
<evidence type="ECO:0000256" key="1">
    <source>
        <dbReference type="ARBA" id="ARBA00005705"/>
    </source>
</evidence>
<comment type="similarity">
    <text evidence="1">Belongs to the peptidase C69 family. Secernin subfamily.</text>
</comment>
<proteinExistence type="inferred from homology"/>
<dbReference type="GO" id="GO:0016805">
    <property type="term" value="F:dipeptidase activity"/>
    <property type="evidence" value="ECO:0007669"/>
    <property type="project" value="InterPro"/>
</dbReference>
<reference evidence="2" key="1">
    <citation type="journal article" date="2020" name="J Insects Food Feed">
        <title>The yellow mealworm (Tenebrio molitor) genome: a resource for the emerging insects as food and feed industry.</title>
        <authorList>
            <person name="Eriksson T."/>
            <person name="Andere A."/>
            <person name="Kelstrup H."/>
            <person name="Emery V."/>
            <person name="Picard C."/>
        </authorList>
    </citation>
    <scope>NUCLEOTIDE SEQUENCE</scope>
    <source>
        <strain evidence="2">Stoneville</strain>
        <tissue evidence="2">Whole head</tissue>
    </source>
</reference>
<dbReference type="GO" id="GO:0070004">
    <property type="term" value="F:cysteine-type exopeptidase activity"/>
    <property type="evidence" value="ECO:0007669"/>
    <property type="project" value="InterPro"/>
</dbReference>
<keyword evidence="3" id="KW-1185">Reference proteome</keyword>
<reference evidence="2" key="2">
    <citation type="submission" date="2021-08" db="EMBL/GenBank/DDBJ databases">
        <authorList>
            <person name="Eriksson T."/>
        </authorList>
    </citation>
    <scope>NUCLEOTIDE SEQUENCE</scope>
    <source>
        <strain evidence="2">Stoneville</strain>
        <tissue evidence="2">Whole head</tissue>
    </source>
</reference>
<evidence type="ECO:0000313" key="3">
    <source>
        <dbReference type="Proteomes" id="UP000719412"/>
    </source>
</evidence>
<dbReference type="AlphaFoldDB" id="A0A8J6LE10"/>
<name>A0A8J6LE10_TENMO</name>
<sequence length="115" mass="12527">MRNPQSCDTFVVLPPLTQHGVVFGKNSDRPRGEVQEVVYLPAAESSESVKCTYIEIEAAGATKAVILSKPGWMWGAEMGANECGVVIGNEAVWTNNNEGEHNPEVKRLLGMDLVR</sequence>
<dbReference type="PANTHER" id="PTHR12994:SF17">
    <property type="entry name" value="LD30995P"/>
    <property type="match status" value="1"/>
</dbReference>
<comment type="caution">
    <text evidence="2">The sequence shown here is derived from an EMBL/GenBank/DDBJ whole genome shotgun (WGS) entry which is preliminary data.</text>
</comment>
<dbReference type="Gene3D" id="3.60.60.10">
    <property type="entry name" value="Penicillin V Acylase, Chain A"/>
    <property type="match status" value="1"/>
</dbReference>
<dbReference type="EMBL" id="JABDTM020019150">
    <property type="protein sequence ID" value="KAH0817610.1"/>
    <property type="molecule type" value="Genomic_DNA"/>
</dbReference>
<dbReference type="GO" id="GO:0006508">
    <property type="term" value="P:proteolysis"/>
    <property type="evidence" value="ECO:0007669"/>
    <property type="project" value="InterPro"/>
</dbReference>
<protein>
    <submittedName>
        <fullName evidence="2">Uncharacterized protein</fullName>
    </submittedName>
</protein>
<dbReference type="Proteomes" id="UP000719412">
    <property type="component" value="Unassembled WGS sequence"/>
</dbReference>
<gene>
    <name evidence="2" type="ORF">GEV33_005181</name>
</gene>
<dbReference type="InterPro" id="IPR005322">
    <property type="entry name" value="Peptidase_C69"/>
</dbReference>
<organism evidence="2 3">
    <name type="scientific">Tenebrio molitor</name>
    <name type="common">Yellow mealworm beetle</name>
    <dbReference type="NCBI Taxonomy" id="7067"/>
    <lineage>
        <taxon>Eukaryota</taxon>
        <taxon>Metazoa</taxon>
        <taxon>Ecdysozoa</taxon>
        <taxon>Arthropoda</taxon>
        <taxon>Hexapoda</taxon>
        <taxon>Insecta</taxon>
        <taxon>Pterygota</taxon>
        <taxon>Neoptera</taxon>
        <taxon>Endopterygota</taxon>
        <taxon>Coleoptera</taxon>
        <taxon>Polyphaga</taxon>
        <taxon>Cucujiformia</taxon>
        <taxon>Tenebrionidae</taxon>
        <taxon>Tenebrio</taxon>
    </lineage>
</organism>
<dbReference type="PANTHER" id="PTHR12994">
    <property type="entry name" value="SECERNIN"/>
    <property type="match status" value="1"/>
</dbReference>
<accession>A0A8J6LE10</accession>